<evidence type="ECO:0000259" key="4">
    <source>
        <dbReference type="PROSITE" id="PS50093"/>
    </source>
</evidence>
<name>A0A8D6PV83_9EURY</name>
<dbReference type="Pfam" id="PF05048">
    <property type="entry name" value="NosD"/>
    <property type="match status" value="4"/>
</dbReference>
<dbReference type="Gene3D" id="2.160.20.10">
    <property type="entry name" value="Single-stranded right-handed beta-helix, Pectin lyase-like"/>
    <property type="match status" value="4"/>
</dbReference>
<reference evidence="5 6" key="1">
    <citation type="submission" date="2020-04" db="EMBL/GenBank/DDBJ databases">
        <authorList>
            <consortium name="Genoscope - CEA"/>
            <person name="William W."/>
        </authorList>
    </citation>
    <scope>NUCLEOTIDE SEQUENCE [LARGE SCALE GENOMIC DNA]</scope>
    <source>
        <strain evidence="5 6">SG7</strain>
    </source>
</reference>
<dbReference type="InterPro" id="IPR022651">
    <property type="entry name" value="S_layer_C"/>
</dbReference>
<dbReference type="FunFam" id="2.60.40.10:FF:000270">
    <property type="entry name" value="Cell surface protein"/>
    <property type="match status" value="1"/>
</dbReference>
<keyword evidence="2" id="KW-0677">Repeat</keyword>
<dbReference type="InterPro" id="IPR000601">
    <property type="entry name" value="PKD_dom"/>
</dbReference>
<dbReference type="Proteomes" id="UP000679213">
    <property type="component" value="Chromosome I"/>
</dbReference>
<dbReference type="NCBIfam" id="TIGR03804">
    <property type="entry name" value="para_beta_helix"/>
    <property type="match status" value="2"/>
</dbReference>
<evidence type="ECO:0000313" key="6">
    <source>
        <dbReference type="Proteomes" id="UP000679213"/>
    </source>
</evidence>
<dbReference type="InterPro" id="IPR012334">
    <property type="entry name" value="Pectin_lyas_fold"/>
</dbReference>
<dbReference type="SUPFAM" id="SSF51126">
    <property type="entry name" value="Pectin lyase-like"/>
    <property type="match status" value="4"/>
</dbReference>
<dbReference type="Pfam" id="PF07705">
    <property type="entry name" value="CARDB"/>
    <property type="match status" value="1"/>
</dbReference>
<dbReference type="InterPro" id="IPR022441">
    <property type="entry name" value="Para_beta_helix_rpt-2"/>
</dbReference>
<evidence type="ECO:0000256" key="1">
    <source>
        <dbReference type="ARBA" id="ARBA00004906"/>
    </source>
</evidence>
<keyword evidence="3" id="KW-0833">Ubl conjugation pathway</keyword>
<dbReference type="SMART" id="SM00089">
    <property type="entry name" value="PKD"/>
    <property type="match status" value="1"/>
</dbReference>
<dbReference type="InterPro" id="IPR039448">
    <property type="entry name" value="Beta_helix"/>
</dbReference>
<dbReference type="GeneID" id="65883265"/>
<keyword evidence="6" id="KW-1185">Reference proteome</keyword>
<dbReference type="CDD" id="cd00146">
    <property type="entry name" value="PKD"/>
    <property type="match status" value="1"/>
</dbReference>
<dbReference type="InterPro" id="IPR011635">
    <property type="entry name" value="CARDB"/>
</dbReference>
<comment type="pathway">
    <text evidence="1">Protein modification; protein ubiquitination.</text>
</comment>
<dbReference type="PANTHER" id="PTHR22990">
    <property type="entry name" value="F-BOX ONLY PROTEIN"/>
    <property type="match status" value="1"/>
</dbReference>
<dbReference type="InterPro" id="IPR022409">
    <property type="entry name" value="PKD/Chitinase_dom"/>
</dbReference>
<dbReference type="PANTHER" id="PTHR22990:SF15">
    <property type="entry name" value="F-BOX ONLY PROTEIN 10"/>
    <property type="match status" value="1"/>
</dbReference>
<gene>
    <name evidence="5" type="ORF">MLAUSG7_0454</name>
</gene>
<dbReference type="InterPro" id="IPR011050">
    <property type="entry name" value="Pectin_lyase_fold/virulence"/>
</dbReference>
<dbReference type="InterPro" id="IPR051550">
    <property type="entry name" value="SCF-Subunits/Alg-Epimerases"/>
</dbReference>
<dbReference type="InterPro" id="IPR006626">
    <property type="entry name" value="PbH1"/>
</dbReference>
<dbReference type="InterPro" id="IPR013783">
    <property type="entry name" value="Ig-like_fold"/>
</dbReference>
<dbReference type="KEGG" id="mesg:MLAUSG7_0454"/>
<dbReference type="SMART" id="SM00710">
    <property type="entry name" value="PbH1"/>
    <property type="match status" value="30"/>
</dbReference>
<evidence type="ECO:0000313" key="5">
    <source>
        <dbReference type="EMBL" id="CAB3287915.1"/>
    </source>
</evidence>
<evidence type="ECO:0000256" key="2">
    <source>
        <dbReference type="ARBA" id="ARBA00022737"/>
    </source>
</evidence>
<dbReference type="InterPro" id="IPR035986">
    <property type="entry name" value="PKD_dom_sf"/>
</dbReference>
<dbReference type="Pfam" id="PF18911">
    <property type="entry name" value="PKD_4"/>
    <property type="match status" value="1"/>
</dbReference>
<dbReference type="PROSITE" id="PS50093">
    <property type="entry name" value="PKD"/>
    <property type="match status" value="1"/>
</dbReference>
<dbReference type="Pfam" id="PF05124">
    <property type="entry name" value="S_layer_C"/>
    <property type="match status" value="1"/>
</dbReference>
<evidence type="ECO:0000256" key="3">
    <source>
        <dbReference type="ARBA" id="ARBA00022786"/>
    </source>
</evidence>
<sequence>MTKVKYLLLFILTLLCAGSVWGENVYYINKLPYTITTPGYYILNTSCTDLNETAITINASNVVLDGNGMVLDGDKVEDTYGIYVKRHKNITIKNLMVKEFGVGIYLTNSSNITITNNKLSNYWRDILLENNNNYATIVIENNTGSGNRPIYYIANKKNAVIDLRGKEIPSQIIFANITNCTIKNVICKDGSGIELYAVSYSILDNITSVNNFHGLRMADDDDHDNIIKNSIFANNSHNGIESWTGDNTTIVNCYFANNNESGLLLGGKGCIIYLNNFINNKKSLDMYNNWHRLYSPTPITYIYNGHNYTNYLGNYYSDYNGTDANGDGIGDELYIINITNMMTLKINDSYPLIAPYESYKIISIANGTISNETENKIHYINKLPYTIKESGYYILNTNCTNLNKRAITIDADNVVLDGNGMVLDGVGNYYEGIYVYGHKNITIKNLIVKEFWCGIFFGYSSNNTITNVTAYNNNMYGILLWNLSNNNIITDVNAYGNKDSGILLDSSSNNIITNVNVSNNDCGIDLYYSSNNTITNINTHNNKYGIYLDNSSNNNIIYLNNIINNTNNNIYIDDNSQDNSFHSPTPIIYEYNGQTYTNYLGNYYSDYTGTDNNGDGIGDSIYNNIDNYPLIAPYENYKIENNGIVDNETENKIYYINSLPYTINESGYYILNTSCTDLNETAITIQADNVVLDGNGKILDGDKSNNTYGIYVGGDYKSHNNITIKNFIVKEFYVGICLAISSNITITNINAFNNKDGIYLASSNNIITNVNVYNNTGDGLQLIASSNNILSNVNAYNNTGDGIFVLSSSNNTITNVNTSGNSLNGIYLVTSFNNTITNVYSSNNNWSGIYLDSSNNTIFLNNLINNSYRDIYITKDSKNNILHSPTPITYEYNGQIHTNYLGNFYSDYTGTDINEDGIGDNPYKNIDDYPLIAPYENYKIISNGTAGNETENKIHYINKLPYTINESGYYILNTSCTDLWTNAITIDADNVVLDGNGNVLDGDKISWGSHGIYVNRHKNILIKNLTVKEFYIGVYLKSSSHCVIYNVSTYNNSNDGFWIGSSSNNKIMCINAYDGIYLWDSFNNTLTNITCYNNGITLDMSCNNTLTNNKFKNCGLYIDFDSFNNKVENNMVYGKPLVYLENEKNKIIDSSYNPGQIIAVNCENITVKDVKITHTSVGIEFYRVSNSKITNVTISNNKEGILLDFSSNNIIYLNNFINNTNNINLIDICYDNIFHSPIKVDYIFNGKLYANYLGNYYSNYKGTDNNGDGIGDISYRIDNYPLIKPYEDYKLLPHEVDIEALHEDEDFEGDVPSGWRRTAFFNNTEMGIIPIGNSKLNICFMLPKPYKQRTVTVYGSILNTEGKYDFKYSAEVSSVYDGSIGMYDITIYALDSIKIPENPNLYGLGVINLSIPDLGLKVVAPVYITPFELIPIDKNGNYVNETSKYLNNSEPLFLRIKYLGSKKGNPTIIAMPLYEQYLVYTYSIKSDKNDPMLAKEITWRLAILELHGLTELSKKYPNAKIKIVENEYRHRNTYLHFINNYEGYYLFWRDYIQYLVNNFIKADGIIVGAVPHPECGFNKEVITTKTYPVAYMSYSMAANGLDVYHGSNKYMTITPDDSYIQSKLNRLNTIKRLQNNYLGSTSKDSIEKNITMYKIINSSKNYMINNLYGKTKYNLYYDPQNLYTLQVRIYKPGEPILKISPTAFEIDDVHYYTSWNNGKCYLVSKYEGKHLVFNNSNAIFFLVPMGSKMKASWWISSRDIKKSPGDAINILCSVTKDVTEQDNVVNAIYYEKMENDGGAYTTTFLASTYNLLKSAALDLTLEGAFESGGTSLLLTAVVIALPDIDFEHEAYYTSSEWVGDINQLMIMSDLQELEHQKYITNEIKENNENNPLISYLELGSEVERYTGKPKDIAELGMACIIWQDMRHQPFYWITHNTPFKSKIIRSRLMSAHKYLGHLKPIEVVLNIYSIYETYINTVEVSDFNRAQLTYFGYPDSNYDDPVNITPINVTPLPKQVNITISLEPNVTKIDNYIILFIKDLKINVTPNISYENASYIDVYSSPYALPQIYFKIYAPVNQSLTYLTINISNNETIKNITLPIVGGYTVLNSNLYPVAPIQVRQFPTLENYSIIEIYITPAIYNTTSKDIIFLKNIKLSLKTGSYKPHKLHVISYPNFVGLSNYPANITLKFFNDVRFTHGNITNITVSIHTSDDIICNIHNISINKLGEEYPNNTYYTTLTISPKNPISEEKLTSINLTIKYKVENTKKTLNYTIPVKLIPPNIIDLSIENISVPDKLVVGEPYLISAKIKNNGKYDMVNVPIRLFFDLQKVDEVVIDKLKSGEEKTVYFLLTPTHASEHNITVAVQAFSEEVNRSNNYITATVEVMAKPIASFNYTPRNPTTSDTIQFIDLSYDPDGNITSWLWDFGDNTTSNEQNPTHRYTKAGTYTVTLTVTDNDGFTNSTSIKIVVRPSRTTSAYHGGGGGGSYITGGGYHKALYSDVAEDIKSEKIKEIVHKAKLIVGSKIDEELSAKDLKDVNEIELIKQPLEIKEDCILVGGPVANPLVKKYLWAFPVKVTNDYPGKHRGVIEKQIINGHTVILLAGSDRWGTKAAVEYFKQLDDIPDEPIFVEWMNGKAIKIEKP</sequence>
<dbReference type="InterPro" id="IPR007742">
    <property type="entry name" value="NosD_dom"/>
</dbReference>
<dbReference type="Gene3D" id="2.60.40.10">
    <property type="entry name" value="Immunoglobulins"/>
    <property type="match status" value="2"/>
</dbReference>
<dbReference type="Pfam" id="PF13229">
    <property type="entry name" value="Beta_helix"/>
    <property type="match status" value="1"/>
</dbReference>
<dbReference type="RefSeq" id="WP_214400347.1">
    <property type="nucleotide sequence ID" value="NZ_LR792632.1"/>
</dbReference>
<proteinExistence type="predicted"/>
<protein>
    <recommendedName>
        <fullName evidence="4">PKD domain-containing protein</fullName>
    </recommendedName>
</protein>
<accession>A0A8D6PV83</accession>
<dbReference type="SUPFAM" id="SSF49299">
    <property type="entry name" value="PKD domain"/>
    <property type="match status" value="1"/>
</dbReference>
<organism evidence="5 6">
    <name type="scientific">Methanocaldococcus lauensis</name>
    <dbReference type="NCBI Taxonomy" id="2546128"/>
    <lineage>
        <taxon>Archaea</taxon>
        <taxon>Methanobacteriati</taxon>
        <taxon>Methanobacteriota</taxon>
        <taxon>Methanomada group</taxon>
        <taxon>Methanococci</taxon>
        <taxon>Methanococcales</taxon>
        <taxon>Methanocaldococcaceae</taxon>
        <taxon>Methanocaldococcus</taxon>
    </lineage>
</organism>
<dbReference type="EMBL" id="LR792632">
    <property type="protein sequence ID" value="CAB3287915.1"/>
    <property type="molecule type" value="Genomic_DNA"/>
</dbReference>
<feature type="domain" description="PKD" evidence="4">
    <location>
        <begin position="2388"/>
        <end position="2473"/>
    </location>
</feature>